<dbReference type="InterPro" id="IPR013216">
    <property type="entry name" value="Methyltransf_11"/>
</dbReference>
<comment type="caution">
    <text evidence="2">The sequence shown here is derived from an EMBL/GenBank/DDBJ whole genome shotgun (WGS) entry which is preliminary data.</text>
</comment>
<name>A0A2M8EKK4_UNCKA</name>
<evidence type="ECO:0000313" key="2">
    <source>
        <dbReference type="EMBL" id="PJC23230.1"/>
    </source>
</evidence>
<protein>
    <recommendedName>
        <fullName evidence="1">Methyltransferase type 11 domain-containing protein</fullName>
    </recommendedName>
</protein>
<dbReference type="EMBL" id="PFSK01000002">
    <property type="protein sequence ID" value="PJC23230.1"/>
    <property type="molecule type" value="Genomic_DNA"/>
</dbReference>
<dbReference type="AlphaFoldDB" id="A0A2M8EKK4"/>
<dbReference type="Proteomes" id="UP000228781">
    <property type="component" value="Unassembled WGS sequence"/>
</dbReference>
<proteinExistence type="predicted"/>
<dbReference type="Gene3D" id="3.40.50.150">
    <property type="entry name" value="Vaccinia Virus protein VP39"/>
    <property type="match status" value="1"/>
</dbReference>
<accession>A0A2M8EKK4</accession>
<evidence type="ECO:0000259" key="1">
    <source>
        <dbReference type="Pfam" id="PF08241"/>
    </source>
</evidence>
<reference evidence="3" key="1">
    <citation type="submission" date="2017-09" db="EMBL/GenBank/DDBJ databases">
        <title>Depth-based differentiation of microbial function through sediment-hosted aquifers and enrichment of novel symbionts in the deep terrestrial subsurface.</title>
        <authorList>
            <person name="Probst A.J."/>
            <person name="Ladd B."/>
            <person name="Jarett J.K."/>
            <person name="Geller-Mcgrath D.E."/>
            <person name="Sieber C.M.K."/>
            <person name="Emerson J.B."/>
            <person name="Anantharaman K."/>
            <person name="Thomas B.C."/>
            <person name="Malmstrom R."/>
            <person name="Stieglmeier M."/>
            <person name="Klingl A."/>
            <person name="Woyke T."/>
            <person name="Ryan C.M."/>
            <person name="Banfield J.F."/>
        </authorList>
    </citation>
    <scope>NUCLEOTIDE SEQUENCE [LARGE SCALE GENOMIC DNA]</scope>
</reference>
<dbReference type="SUPFAM" id="SSF53335">
    <property type="entry name" value="S-adenosyl-L-methionine-dependent methyltransferases"/>
    <property type="match status" value="1"/>
</dbReference>
<organism evidence="2 3">
    <name type="scientific">candidate division WWE3 bacterium CG_4_9_14_0_2_um_filter_48_10</name>
    <dbReference type="NCBI Taxonomy" id="1975078"/>
    <lineage>
        <taxon>Bacteria</taxon>
        <taxon>Katanobacteria</taxon>
    </lineage>
</organism>
<sequence length="243" mass="27989">MDFRKLWSEIEDPRRRSIWPFLKECLANDGKLLEVGPGYLPKIPIESSSHFVDLDSRVVRRLGEAGGKALVGNVEDLPYRSEVFDLVCAFEVLEHIEGDEKALSEIHRVLRWGGFFVFSVPLFEEYWSLFDKLAGHERRYHPLDLDLSLGRVGFRVERFLCPRNLYASMIESKLLRPLVVSLRVFLALVEKKAPAFLLVLYKLFALSPLDQFKGVDRTPWEYGHLGEIKGCSEIIVVCRKCDC</sequence>
<feature type="domain" description="Methyltransferase type 11" evidence="1">
    <location>
        <begin position="52"/>
        <end position="118"/>
    </location>
</feature>
<dbReference type="InterPro" id="IPR029063">
    <property type="entry name" value="SAM-dependent_MTases_sf"/>
</dbReference>
<evidence type="ECO:0000313" key="3">
    <source>
        <dbReference type="Proteomes" id="UP000228781"/>
    </source>
</evidence>
<gene>
    <name evidence="2" type="ORF">CO059_00105</name>
</gene>
<dbReference type="GO" id="GO:0008757">
    <property type="term" value="F:S-adenosylmethionine-dependent methyltransferase activity"/>
    <property type="evidence" value="ECO:0007669"/>
    <property type="project" value="InterPro"/>
</dbReference>
<dbReference type="CDD" id="cd02440">
    <property type="entry name" value="AdoMet_MTases"/>
    <property type="match status" value="1"/>
</dbReference>
<dbReference type="Pfam" id="PF08241">
    <property type="entry name" value="Methyltransf_11"/>
    <property type="match status" value="1"/>
</dbReference>